<evidence type="ECO:0000313" key="5">
    <source>
        <dbReference type="Ensembl" id="ENSPNYP00000017288.1"/>
    </source>
</evidence>
<sequence>RSGMHWLTPSSRLSGPGSGIKVIAPEGSDAILPCSLGTNHNLEQELFDWRKTATNKQQEVFMYDGGIHYNNGLPDQDEHFRGRVSHFSDQLQFGNASVIIRNTKVNDSGVYTCDFPRLQPQQTFSIKLVVAEALKPHITILGATESGVQLKCDVGDVHPKPKLQWEDSDGNVLPADDPVVSERGGRYNVTLCTTVTPTKTNCFHCVVKQEGSYQVIDQEINLSGENLLSVSILHPAVMCWIVSGASLHSLHLGSCLVCSTPASMEIYIHIYVCVFIYV</sequence>
<dbReference type="InterPro" id="IPR053896">
    <property type="entry name" value="BTN3A2-like_Ig-C"/>
</dbReference>
<dbReference type="Gene3D" id="2.60.40.10">
    <property type="entry name" value="Immunoglobulins"/>
    <property type="match status" value="2"/>
</dbReference>
<dbReference type="AlphaFoldDB" id="A0A3B4G6J7"/>
<dbReference type="STRING" id="303518.ENSPNYP00000017288"/>
<dbReference type="Ensembl" id="ENSPNYT00000017720.1">
    <property type="protein sequence ID" value="ENSPNYP00000017288.1"/>
    <property type="gene ID" value="ENSPNYG00000013088.1"/>
</dbReference>
<keyword evidence="3" id="KW-0393">Immunoglobulin domain</keyword>
<dbReference type="InterPro" id="IPR007110">
    <property type="entry name" value="Ig-like_dom"/>
</dbReference>
<dbReference type="SUPFAM" id="SSF48726">
    <property type="entry name" value="Immunoglobulin"/>
    <property type="match status" value="2"/>
</dbReference>
<dbReference type="GO" id="GO:0050852">
    <property type="term" value="P:T cell receptor signaling pathway"/>
    <property type="evidence" value="ECO:0007669"/>
    <property type="project" value="TreeGrafter"/>
</dbReference>
<dbReference type="PROSITE" id="PS50835">
    <property type="entry name" value="IG_LIKE"/>
    <property type="match status" value="2"/>
</dbReference>
<dbReference type="GO" id="GO:0001817">
    <property type="term" value="P:regulation of cytokine production"/>
    <property type="evidence" value="ECO:0007669"/>
    <property type="project" value="TreeGrafter"/>
</dbReference>
<accession>A0A3B4G6J7</accession>
<evidence type="ECO:0000256" key="2">
    <source>
        <dbReference type="ARBA" id="ARBA00023136"/>
    </source>
</evidence>
<dbReference type="InterPro" id="IPR013106">
    <property type="entry name" value="Ig_V-set"/>
</dbReference>
<name>A0A3B4G6J7_9CICH</name>
<comment type="subcellular location">
    <subcellularLocation>
        <location evidence="1">Membrane</location>
    </subcellularLocation>
</comment>
<evidence type="ECO:0000259" key="4">
    <source>
        <dbReference type="PROSITE" id="PS50835"/>
    </source>
</evidence>
<dbReference type="InterPro" id="IPR013783">
    <property type="entry name" value="Ig-like_fold"/>
</dbReference>
<evidence type="ECO:0000256" key="1">
    <source>
        <dbReference type="ARBA" id="ARBA00004370"/>
    </source>
</evidence>
<dbReference type="InterPro" id="IPR003599">
    <property type="entry name" value="Ig_sub"/>
</dbReference>
<feature type="domain" description="Ig-like" evidence="4">
    <location>
        <begin position="136"/>
        <end position="223"/>
    </location>
</feature>
<organism evidence="5">
    <name type="scientific">Pundamilia nyererei</name>
    <dbReference type="NCBI Taxonomy" id="303518"/>
    <lineage>
        <taxon>Eukaryota</taxon>
        <taxon>Metazoa</taxon>
        <taxon>Chordata</taxon>
        <taxon>Craniata</taxon>
        <taxon>Vertebrata</taxon>
        <taxon>Euteleostomi</taxon>
        <taxon>Actinopterygii</taxon>
        <taxon>Neopterygii</taxon>
        <taxon>Teleostei</taxon>
        <taxon>Neoteleostei</taxon>
        <taxon>Acanthomorphata</taxon>
        <taxon>Ovalentaria</taxon>
        <taxon>Cichlomorphae</taxon>
        <taxon>Cichliformes</taxon>
        <taxon>Cichlidae</taxon>
        <taxon>African cichlids</taxon>
        <taxon>Pseudocrenilabrinae</taxon>
        <taxon>Haplochromini</taxon>
        <taxon>Pundamilia</taxon>
    </lineage>
</organism>
<dbReference type="PANTHER" id="PTHR24100">
    <property type="entry name" value="BUTYROPHILIN"/>
    <property type="match status" value="1"/>
</dbReference>
<dbReference type="PANTHER" id="PTHR24100:SF151">
    <property type="entry name" value="ICOS LIGAND"/>
    <property type="match status" value="1"/>
</dbReference>
<dbReference type="SMART" id="SM00406">
    <property type="entry name" value="IGv"/>
    <property type="match status" value="1"/>
</dbReference>
<dbReference type="InterPro" id="IPR050504">
    <property type="entry name" value="IgSF_BTN/MOG"/>
</dbReference>
<reference evidence="5" key="1">
    <citation type="submission" date="2023-09" db="UniProtKB">
        <authorList>
            <consortium name="Ensembl"/>
        </authorList>
    </citation>
    <scope>IDENTIFICATION</scope>
</reference>
<dbReference type="Pfam" id="PF07686">
    <property type="entry name" value="V-set"/>
    <property type="match status" value="1"/>
</dbReference>
<dbReference type="SMART" id="SM00409">
    <property type="entry name" value="IG"/>
    <property type="match status" value="1"/>
</dbReference>
<protein>
    <recommendedName>
        <fullName evidence="4">Ig-like domain-containing protein</fullName>
    </recommendedName>
</protein>
<evidence type="ECO:0000256" key="3">
    <source>
        <dbReference type="ARBA" id="ARBA00023319"/>
    </source>
</evidence>
<dbReference type="GeneTree" id="ENSGT00940000173056"/>
<feature type="domain" description="Ig-like" evidence="4">
    <location>
        <begin position="9"/>
        <end position="125"/>
    </location>
</feature>
<dbReference type="Pfam" id="PF22705">
    <property type="entry name" value="C2-set_3"/>
    <property type="match status" value="1"/>
</dbReference>
<dbReference type="InterPro" id="IPR036179">
    <property type="entry name" value="Ig-like_dom_sf"/>
</dbReference>
<proteinExistence type="predicted"/>
<dbReference type="GO" id="GO:0009897">
    <property type="term" value="C:external side of plasma membrane"/>
    <property type="evidence" value="ECO:0007669"/>
    <property type="project" value="TreeGrafter"/>
</dbReference>
<keyword evidence="2" id="KW-0472">Membrane</keyword>
<dbReference type="GO" id="GO:0005102">
    <property type="term" value="F:signaling receptor binding"/>
    <property type="evidence" value="ECO:0007669"/>
    <property type="project" value="TreeGrafter"/>
</dbReference>